<organism evidence="4">
    <name type="scientific">Mesorhizobium sp. WSM2240</name>
    <dbReference type="NCBI Taxonomy" id="3228851"/>
    <lineage>
        <taxon>Bacteria</taxon>
        <taxon>Pseudomonadati</taxon>
        <taxon>Pseudomonadota</taxon>
        <taxon>Alphaproteobacteria</taxon>
        <taxon>Hyphomicrobiales</taxon>
        <taxon>Phyllobacteriaceae</taxon>
        <taxon>Mesorhizobium</taxon>
    </lineage>
</organism>
<dbReference type="Gene3D" id="3.40.630.30">
    <property type="match status" value="1"/>
</dbReference>
<reference evidence="4" key="1">
    <citation type="submission" date="2024-06" db="EMBL/GenBank/DDBJ databases">
        <title>Mesorhizobium karijinii sp. nov., a symbiont of the iconic Swainsona formosa from arid Australia.</title>
        <authorList>
            <person name="Hill Y.J."/>
            <person name="Watkin E.L.J."/>
            <person name="O'Hara G.W."/>
            <person name="Terpolilli J."/>
            <person name="Tye M.L."/>
            <person name="Kohlmeier M.G."/>
        </authorList>
    </citation>
    <scope>NUCLEOTIDE SEQUENCE</scope>
    <source>
        <strain evidence="4">WSM2240</strain>
    </source>
</reference>
<sequence>MAAALIRPMKERDVDFLARLRSDAFFEGSDRAVEEDAEGLRQLLLDGRFEIALVAELGDVVIGSGLFIRQELEPAHDLTPWLAGLVVAPEHRGRGVGRSLVRAVEAHALSAGAAELYLYTSEAKDFYAALGWQAIETFRQNGQPMMLMSRQLAGERQWPR</sequence>
<dbReference type="RefSeq" id="WP_353643569.1">
    <property type="nucleotide sequence ID" value="NZ_CP159253.1"/>
</dbReference>
<keyword evidence="1" id="KW-0808">Transferase</keyword>
<dbReference type="InterPro" id="IPR000182">
    <property type="entry name" value="GNAT_dom"/>
</dbReference>
<dbReference type="EMBL" id="CP159253">
    <property type="protein sequence ID" value="XCG48902.1"/>
    <property type="molecule type" value="Genomic_DNA"/>
</dbReference>
<dbReference type="SUPFAM" id="SSF55729">
    <property type="entry name" value="Acyl-CoA N-acyltransferases (Nat)"/>
    <property type="match status" value="1"/>
</dbReference>
<feature type="domain" description="N-acetyltransferase" evidence="3">
    <location>
        <begin position="4"/>
        <end position="153"/>
    </location>
</feature>
<accession>A0AAU8CQ04</accession>
<dbReference type="InterPro" id="IPR050832">
    <property type="entry name" value="Bact_Acetyltransf"/>
</dbReference>
<dbReference type="PANTHER" id="PTHR43877">
    <property type="entry name" value="AMINOALKYLPHOSPHONATE N-ACETYLTRANSFERASE-RELATED-RELATED"/>
    <property type="match status" value="1"/>
</dbReference>
<evidence type="ECO:0000313" key="4">
    <source>
        <dbReference type="EMBL" id="XCG48902.1"/>
    </source>
</evidence>
<dbReference type="CDD" id="cd04301">
    <property type="entry name" value="NAT_SF"/>
    <property type="match status" value="1"/>
</dbReference>
<dbReference type="Pfam" id="PF00583">
    <property type="entry name" value="Acetyltransf_1"/>
    <property type="match status" value="1"/>
</dbReference>
<evidence type="ECO:0000256" key="2">
    <source>
        <dbReference type="ARBA" id="ARBA00023315"/>
    </source>
</evidence>
<keyword evidence="2" id="KW-0012">Acyltransferase</keyword>
<protein>
    <submittedName>
        <fullName evidence="4">GNAT family N-acetyltransferase</fullName>
    </submittedName>
</protein>
<gene>
    <name evidence="4" type="ORF">ABVK50_27490</name>
</gene>
<evidence type="ECO:0000259" key="3">
    <source>
        <dbReference type="PROSITE" id="PS51186"/>
    </source>
</evidence>
<proteinExistence type="predicted"/>
<evidence type="ECO:0000256" key="1">
    <source>
        <dbReference type="ARBA" id="ARBA00022679"/>
    </source>
</evidence>
<dbReference type="InterPro" id="IPR016181">
    <property type="entry name" value="Acyl_CoA_acyltransferase"/>
</dbReference>
<dbReference type="AlphaFoldDB" id="A0AAU8CQ04"/>
<dbReference type="PROSITE" id="PS51186">
    <property type="entry name" value="GNAT"/>
    <property type="match status" value="1"/>
</dbReference>
<name>A0AAU8CQ04_9HYPH</name>
<dbReference type="GO" id="GO:0016747">
    <property type="term" value="F:acyltransferase activity, transferring groups other than amino-acyl groups"/>
    <property type="evidence" value="ECO:0007669"/>
    <property type="project" value="InterPro"/>
</dbReference>